<proteinExistence type="predicted"/>
<keyword evidence="2" id="KW-1185">Reference proteome</keyword>
<protein>
    <submittedName>
        <fullName evidence="1">Uncharacterized protein</fullName>
    </submittedName>
</protein>
<reference evidence="1" key="2">
    <citation type="submission" date="2022-05" db="EMBL/GenBank/DDBJ databases">
        <authorList>
            <person name="Proctor A.L."/>
            <person name="Phillips G.J."/>
            <person name="Wannemuehler M.J."/>
        </authorList>
    </citation>
    <scope>NUCLEOTIDE SEQUENCE</scope>
    <source>
        <strain evidence="1">ASF457</strain>
    </source>
</reference>
<gene>
    <name evidence="1" type="ORF">N508_001275</name>
</gene>
<reference evidence="1" key="1">
    <citation type="journal article" date="2014" name="Genome Announc.">
        <title>Draft genome sequences of the altered schaedler flora, a defined bacterial community from gnotobiotic mice.</title>
        <authorList>
            <person name="Wannemuehler M.J."/>
            <person name="Overstreet A.M."/>
            <person name="Ward D.V."/>
            <person name="Phillips G.J."/>
        </authorList>
    </citation>
    <scope>NUCLEOTIDE SEQUENCE</scope>
    <source>
        <strain evidence="1">ASF457</strain>
    </source>
</reference>
<reference evidence="1" key="3">
    <citation type="submission" date="2022-06" db="EMBL/GenBank/DDBJ databases">
        <title>Resources to Facilitate Use of the Altered Schaedler Flora (ASF) Mouse Model to Study Microbiome Function.</title>
        <authorList>
            <person name="Proctor A."/>
            <person name="Parvinroo S."/>
            <person name="Richie T."/>
            <person name="Jia X."/>
            <person name="Lee S.T.M."/>
            <person name="Karp P.D."/>
            <person name="Paley S."/>
            <person name="Kostic A.D."/>
            <person name="Pierre J.F."/>
            <person name="Wannemuehler M.J."/>
            <person name="Phillips G.J."/>
        </authorList>
    </citation>
    <scope>NUCLEOTIDE SEQUENCE</scope>
    <source>
        <strain evidence="1">ASF457</strain>
    </source>
</reference>
<dbReference type="AlphaFoldDB" id="V2QC33"/>
<dbReference type="Gene3D" id="3.90.930.1">
    <property type="match status" value="1"/>
</dbReference>
<dbReference type="Proteomes" id="UP000017429">
    <property type="component" value="Chromosome"/>
</dbReference>
<dbReference type="RefSeq" id="WP_023275562.1">
    <property type="nucleotide sequence ID" value="NZ_CP097562.1"/>
</dbReference>
<name>V2QC33_9BACT</name>
<accession>V2QC33</accession>
<evidence type="ECO:0000313" key="2">
    <source>
        <dbReference type="Proteomes" id="UP000017429"/>
    </source>
</evidence>
<dbReference type="OrthoDB" id="18436at2"/>
<evidence type="ECO:0000313" key="1">
    <source>
        <dbReference type="EMBL" id="USF24193.1"/>
    </source>
</evidence>
<organism evidence="1 2">
    <name type="scientific">Mucispirillum schaedleri ASF457</name>
    <dbReference type="NCBI Taxonomy" id="1379858"/>
    <lineage>
        <taxon>Bacteria</taxon>
        <taxon>Pseudomonadati</taxon>
        <taxon>Deferribacterota</taxon>
        <taxon>Deferribacteres</taxon>
        <taxon>Deferribacterales</taxon>
        <taxon>Mucispirillaceae</taxon>
        <taxon>Mucispirillum</taxon>
    </lineage>
</organism>
<sequence>MKQLFMVLTVLLLLALPSYATAEKCDYTLTDKEIEKELNNLLEGGIYKDTTASGVFCVALEDLIKLQFKLKDGKINGGMKIALYYEKDKPMIETYISDYSLFSEDFYEMFNDGLPDFEVLKNKKLDITNKVYYENGNINMNCAVKNGIGDCTSYKENGAMDIYRPIKNYQFNGTAEVYSENGRLWATLHYNNGHLISAECINDRKNGKKWTKAEISNWENGLEVSCNYF</sequence>
<dbReference type="EMBL" id="CP097562">
    <property type="protein sequence ID" value="USF24193.1"/>
    <property type="molecule type" value="Genomic_DNA"/>
</dbReference>
<dbReference type="KEGG" id="msch:N508_001275"/>